<reference evidence="15 16" key="1">
    <citation type="submission" date="2024-08" db="EMBL/GenBank/DDBJ databases">
        <authorList>
            <person name="Cucini C."/>
            <person name="Frati F."/>
        </authorList>
    </citation>
    <scope>NUCLEOTIDE SEQUENCE [LARGE SCALE GENOMIC DNA]</scope>
</reference>
<feature type="domain" description="Ion transport" evidence="14">
    <location>
        <begin position="343"/>
        <end position="566"/>
    </location>
</feature>
<keyword evidence="8" id="KW-0406">Ion transport</keyword>
<dbReference type="Pfam" id="PF00520">
    <property type="entry name" value="Ion_trans"/>
    <property type="match status" value="1"/>
</dbReference>
<comment type="caution">
    <text evidence="15">The sequence shown here is derived from an EMBL/GenBank/DDBJ whole genome shotgun (WGS) entry which is preliminary data.</text>
</comment>
<evidence type="ECO:0000256" key="3">
    <source>
        <dbReference type="ARBA" id="ARBA00022606"/>
    </source>
</evidence>
<gene>
    <name evidence="15" type="ORF">ODALV1_LOCUS30010</name>
</gene>
<feature type="transmembrane region" description="Helical" evidence="13">
    <location>
        <begin position="407"/>
        <end position="428"/>
    </location>
</feature>
<protein>
    <recommendedName>
        <fullName evidence="14">Ion transport domain-containing protein</fullName>
    </recommendedName>
</protein>
<dbReference type="EMBL" id="CAXLJM020000160">
    <property type="protein sequence ID" value="CAL8143950.1"/>
    <property type="molecule type" value="Genomic_DNA"/>
</dbReference>
<accession>A0ABP1S5E7</accession>
<sequence length="751" mass="85413">MTTEIKNLFIATESGSVNAVSDLLHELTQRPETSLRTLVNQRNEQNQTTLHVSCSKLHADITQILLEAGADPNVQDVDGRTPTFLVITRLQDCSCEDCTKKAIRCLSILAYHGGSLDIPNSVGVTPLYLCAEYRFTECAKALLENGAALGTAKGKPMIEILVEKIPAVLETVFDNAVKVKDHKSVHDSELELTFDLGVILPPQITLSNQLNNSNGTMSMNQVFPAEKWFGQNYEPCEEMAFLKQLLNCSETDATTYRNLLRHPIVNVFTDIKWRSLEKIFYFFLLMQLKVLFAYSLFICVTIFLDCPYDLYLKLQQGLDKIESKLPSHNFNASDIINPDALCEIGILSKILSVFVTTCTLMVFLKEVQHAVYDLKEYLKDIFNYFQLVGYGSVIYTVIIAWDHNSPLYSYLYPVAAFGVTVSWCQVFVQIGRLPQVAIYVEMFVKISVNFCWSLIMYSCLLIGFAMSFSILFPAKPRLRDLPLSMIQVLTMMIGELNYDGLFHDVEDGEDANVDTAAKNDSIKYSLHHRFSGHVWYVTFIVFITLVLMNLLVGLAVNDIQGIRKNAEIYVIKRRIRYIAYLEKSFFEATAFIPSIVKKFLRENVVIAKPSKPSNNFLCCLNFLCTPVELKNCKLTTRPNDPSNKILTTESKTSIKHWFLSKPFGRLVRKCTGNRENSGFRQRNYGNFRKGSTASFVAQQMFVKEEPIVSDAERLKRLEFTVQQMDKKMNELDLKLDTILKTLMRPDTPSDI</sequence>
<evidence type="ECO:0000256" key="12">
    <source>
        <dbReference type="PROSITE-ProRule" id="PRU00023"/>
    </source>
</evidence>
<evidence type="ECO:0000256" key="9">
    <source>
        <dbReference type="ARBA" id="ARBA00023136"/>
    </source>
</evidence>
<feature type="transmembrane region" description="Helical" evidence="13">
    <location>
        <begin position="346"/>
        <end position="364"/>
    </location>
</feature>
<keyword evidence="11" id="KW-0407">Ion channel</keyword>
<keyword evidence="10" id="KW-0325">Glycoprotein</keyword>
<keyword evidence="9 13" id="KW-0472">Membrane</keyword>
<evidence type="ECO:0000256" key="13">
    <source>
        <dbReference type="SAM" id="Phobius"/>
    </source>
</evidence>
<keyword evidence="7 12" id="KW-0040">ANK repeat</keyword>
<feature type="transmembrane region" description="Helical" evidence="13">
    <location>
        <begin position="449"/>
        <end position="472"/>
    </location>
</feature>
<feature type="transmembrane region" description="Helical" evidence="13">
    <location>
        <begin position="534"/>
        <end position="556"/>
    </location>
</feature>
<dbReference type="InterPro" id="IPR005821">
    <property type="entry name" value="Ion_trans_dom"/>
</dbReference>
<evidence type="ECO:0000256" key="11">
    <source>
        <dbReference type="ARBA" id="ARBA00023303"/>
    </source>
</evidence>
<dbReference type="SUPFAM" id="SSF48403">
    <property type="entry name" value="Ankyrin repeat"/>
    <property type="match status" value="1"/>
</dbReference>
<evidence type="ECO:0000256" key="6">
    <source>
        <dbReference type="ARBA" id="ARBA00022989"/>
    </source>
</evidence>
<keyword evidence="3" id="KW-0716">Sensory transduction</keyword>
<keyword evidence="6 13" id="KW-1133">Transmembrane helix</keyword>
<keyword evidence="16" id="KW-1185">Reference proteome</keyword>
<dbReference type="Gene3D" id="1.10.287.70">
    <property type="match status" value="1"/>
</dbReference>
<dbReference type="PROSITE" id="PS50297">
    <property type="entry name" value="ANK_REP_REGION"/>
    <property type="match status" value="1"/>
</dbReference>
<evidence type="ECO:0000256" key="7">
    <source>
        <dbReference type="ARBA" id="ARBA00023043"/>
    </source>
</evidence>
<feature type="repeat" description="ANK" evidence="12">
    <location>
        <begin position="45"/>
        <end position="77"/>
    </location>
</feature>
<dbReference type="PANTHER" id="PTHR47143">
    <property type="entry name" value="TRANSIENT RECEPTOR POTENTIAL CATION CHANNEL PROTEIN PAINLESS"/>
    <property type="match status" value="1"/>
</dbReference>
<dbReference type="InterPro" id="IPR002110">
    <property type="entry name" value="Ankyrin_rpt"/>
</dbReference>
<dbReference type="Pfam" id="PF13857">
    <property type="entry name" value="Ank_5"/>
    <property type="match status" value="1"/>
</dbReference>
<dbReference type="Proteomes" id="UP001642540">
    <property type="component" value="Unassembled WGS sequence"/>
</dbReference>
<evidence type="ECO:0000256" key="1">
    <source>
        <dbReference type="ARBA" id="ARBA00004141"/>
    </source>
</evidence>
<dbReference type="InterPro" id="IPR036770">
    <property type="entry name" value="Ankyrin_rpt-contain_sf"/>
</dbReference>
<evidence type="ECO:0000256" key="4">
    <source>
        <dbReference type="ARBA" id="ARBA00022692"/>
    </source>
</evidence>
<evidence type="ECO:0000313" key="16">
    <source>
        <dbReference type="Proteomes" id="UP001642540"/>
    </source>
</evidence>
<dbReference type="PROSITE" id="PS50088">
    <property type="entry name" value="ANK_REPEAT"/>
    <property type="match status" value="1"/>
</dbReference>
<keyword evidence="5" id="KW-0677">Repeat</keyword>
<evidence type="ECO:0000256" key="5">
    <source>
        <dbReference type="ARBA" id="ARBA00022737"/>
    </source>
</evidence>
<keyword evidence="4 13" id="KW-0812">Transmembrane</keyword>
<evidence type="ECO:0000313" key="15">
    <source>
        <dbReference type="EMBL" id="CAL8143950.1"/>
    </source>
</evidence>
<evidence type="ECO:0000259" key="14">
    <source>
        <dbReference type="Pfam" id="PF00520"/>
    </source>
</evidence>
<comment type="subcellular location">
    <subcellularLocation>
        <location evidence="1">Membrane</location>
        <topology evidence="1">Multi-pass membrane protein</topology>
    </subcellularLocation>
</comment>
<evidence type="ECO:0000256" key="8">
    <source>
        <dbReference type="ARBA" id="ARBA00023065"/>
    </source>
</evidence>
<dbReference type="InterPro" id="IPR052076">
    <property type="entry name" value="TRP_cation_channel"/>
</dbReference>
<proteinExistence type="predicted"/>
<organism evidence="15 16">
    <name type="scientific">Orchesella dallaii</name>
    <dbReference type="NCBI Taxonomy" id="48710"/>
    <lineage>
        <taxon>Eukaryota</taxon>
        <taxon>Metazoa</taxon>
        <taxon>Ecdysozoa</taxon>
        <taxon>Arthropoda</taxon>
        <taxon>Hexapoda</taxon>
        <taxon>Collembola</taxon>
        <taxon>Entomobryomorpha</taxon>
        <taxon>Entomobryoidea</taxon>
        <taxon>Orchesellidae</taxon>
        <taxon>Orchesellinae</taxon>
        <taxon>Orchesella</taxon>
    </lineage>
</organism>
<feature type="transmembrane region" description="Helical" evidence="13">
    <location>
        <begin position="384"/>
        <end position="401"/>
    </location>
</feature>
<evidence type="ECO:0000256" key="2">
    <source>
        <dbReference type="ARBA" id="ARBA00022448"/>
    </source>
</evidence>
<dbReference type="SMART" id="SM00248">
    <property type="entry name" value="ANK"/>
    <property type="match status" value="3"/>
</dbReference>
<dbReference type="Gene3D" id="1.25.40.20">
    <property type="entry name" value="Ankyrin repeat-containing domain"/>
    <property type="match status" value="1"/>
</dbReference>
<feature type="transmembrane region" description="Helical" evidence="13">
    <location>
        <begin position="279"/>
        <end position="304"/>
    </location>
</feature>
<evidence type="ECO:0000256" key="10">
    <source>
        <dbReference type="ARBA" id="ARBA00023180"/>
    </source>
</evidence>
<keyword evidence="2" id="KW-0813">Transport</keyword>
<dbReference type="Pfam" id="PF00023">
    <property type="entry name" value="Ank"/>
    <property type="match status" value="1"/>
</dbReference>
<dbReference type="PANTHER" id="PTHR47143:SF1">
    <property type="entry name" value="ION_TRANS DOMAIN-CONTAINING PROTEIN"/>
    <property type="match status" value="1"/>
</dbReference>
<name>A0ABP1S5E7_9HEXA</name>